<proteinExistence type="predicted"/>
<dbReference type="KEGG" id="mbrn:90967421"/>
<name>A0A7D5Z0P5_9HYPO</name>
<dbReference type="RefSeq" id="XP_065985994.1">
    <property type="nucleotide sequence ID" value="XM_066129592.1"/>
</dbReference>
<protein>
    <submittedName>
        <fullName evidence="1">Uncharacterized protein</fullName>
    </submittedName>
</protein>
<dbReference type="OrthoDB" id="58416at2759"/>
<evidence type="ECO:0000313" key="2">
    <source>
        <dbReference type="Proteomes" id="UP000510686"/>
    </source>
</evidence>
<gene>
    <name evidence="1" type="ORF">G6M90_00g005440</name>
</gene>
<dbReference type="AlphaFoldDB" id="A0A7D5Z0P5"/>
<sequence length="97" mass="10432">MKLAGSAFKAIRSAWTSTGFKYPACIPRGANTVYNQAVNVSADGTARDKADFANFAYQWALMLEGHHNGEEVKTGVPGLVNGNVAEHAEFHDGLVTY</sequence>
<dbReference type="Proteomes" id="UP000510686">
    <property type="component" value="Chromosome 1"/>
</dbReference>
<accession>A0A7D5Z0P5</accession>
<evidence type="ECO:0000313" key="1">
    <source>
        <dbReference type="EMBL" id="QLI65586.1"/>
    </source>
</evidence>
<dbReference type="EMBL" id="CP058932">
    <property type="protein sequence ID" value="QLI65586.1"/>
    <property type="molecule type" value="Genomic_DNA"/>
</dbReference>
<reference evidence="1 2" key="1">
    <citation type="submission" date="2020-07" db="EMBL/GenBank/DDBJ databases">
        <title>Telomere length de novo assembly of all 7 chromosomes of the fungus, Metarhizium brunneum, using a novel assembly pipeline.</title>
        <authorList>
            <person name="Saud z."/>
            <person name="Kortsinoglou A."/>
            <person name="Kouvelis V.N."/>
            <person name="Butt T.M."/>
        </authorList>
    </citation>
    <scope>NUCLEOTIDE SEQUENCE [LARGE SCALE GENOMIC DNA]</scope>
    <source>
        <strain evidence="1 2">4556</strain>
    </source>
</reference>
<dbReference type="GeneID" id="90967421"/>
<organism evidence="1 2">
    <name type="scientific">Metarhizium brunneum</name>
    <dbReference type="NCBI Taxonomy" id="500148"/>
    <lineage>
        <taxon>Eukaryota</taxon>
        <taxon>Fungi</taxon>
        <taxon>Dikarya</taxon>
        <taxon>Ascomycota</taxon>
        <taxon>Pezizomycotina</taxon>
        <taxon>Sordariomycetes</taxon>
        <taxon>Hypocreomycetidae</taxon>
        <taxon>Hypocreales</taxon>
        <taxon>Clavicipitaceae</taxon>
        <taxon>Metarhizium</taxon>
    </lineage>
</organism>
<keyword evidence="2" id="KW-1185">Reference proteome</keyword>